<feature type="domain" description="Sigma-54 factor interaction" evidence="3">
    <location>
        <begin position="344"/>
        <end position="569"/>
    </location>
</feature>
<dbReference type="STRING" id="1424294.Gferi_13975"/>
<dbReference type="FunFam" id="3.40.50.300:FF:000006">
    <property type="entry name" value="DNA-binding transcriptional regulator NtrC"/>
    <property type="match status" value="1"/>
</dbReference>
<dbReference type="PROSITE" id="PS50112">
    <property type="entry name" value="PAS"/>
    <property type="match status" value="1"/>
</dbReference>
<gene>
    <name evidence="5" type="ORF">Gferi_13975</name>
</gene>
<dbReference type="Gene3D" id="3.30.450.20">
    <property type="entry name" value="PAS domain"/>
    <property type="match status" value="1"/>
</dbReference>
<proteinExistence type="predicted"/>
<dbReference type="InterPro" id="IPR000014">
    <property type="entry name" value="PAS"/>
</dbReference>
<dbReference type="Pfam" id="PF00158">
    <property type="entry name" value="Sigma54_activat"/>
    <property type="match status" value="1"/>
</dbReference>
<dbReference type="PANTHER" id="PTHR32071:SF57">
    <property type="entry name" value="C4-DICARBOXYLATE TRANSPORT TRANSCRIPTIONAL REGULATORY PROTEIN DCTD"/>
    <property type="match status" value="1"/>
</dbReference>
<dbReference type="InterPro" id="IPR003593">
    <property type="entry name" value="AAA+_ATPase"/>
</dbReference>
<dbReference type="CDD" id="cd00009">
    <property type="entry name" value="AAA"/>
    <property type="match status" value="1"/>
</dbReference>
<sequence>MKKIAVATLYRNSGEFYYQQIKDLFGDYVDVNRYCFEDRTIEEDIVADLLLVPSFDTYDAIKRYLKGNPEIVVAKRTISKKALQKIMSLPKGTKAILVNVSVEMAIDTIATIYQLGGKHIELTPFYPGTENIPDIDIAITPGEAKYVPDKITTIIDIGDRVLDVSTIIDIGVKLKLEHILNNENTNKYFKEVISESTGLNRIMGKTNRLQSQFDILLKMLDEGIIAVDSDGIIHSCNESASKMFGVNKESIIGKRCEEIFSTIPFRDVLKTSNPIKERLIKIRDIDVVATVVPICDSNTLCNSNTLYGGIATIRKFSDLEKKQYKLRAQLIGKGHKAKYTFKDILGDSVEINKTKDIAKRMAKSDSSILILGESGTGKELFAQAIHNASLRKDYQFVAINCAALPESLLESELFGYEEGAFTGARKGGKPGLFELAHMGTLFLDEIGEMPISLQGRLLRVLQEKEVMRIGGDSIINVDTRIITATNRDLDKLVEKGNFRQDLYYRLNVLTLRIPSLNQRKEDLDILINEFMTEFGSSFELSVPTNKLFFEHDWKGNVRELRNYIEYISNLGEKIIEPMHLPFNFFNTREELQKIPEEEIIIINRFINSMNRDVKIYRFILEKLEKSYISKENVGRRSLEAKATEVGLFLTEQEIRRILHTLNGYSMVEVIKGRGGTKITEFGRKTLKVLKQMG</sequence>
<dbReference type="GO" id="GO:0005524">
    <property type="term" value="F:ATP binding"/>
    <property type="evidence" value="ECO:0007669"/>
    <property type="project" value="UniProtKB-KW"/>
</dbReference>
<keyword evidence="2" id="KW-0067">ATP-binding</keyword>
<dbReference type="PANTHER" id="PTHR32071">
    <property type="entry name" value="TRANSCRIPTIONAL REGULATORY PROTEIN"/>
    <property type="match status" value="1"/>
</dbReference>
<reference evidence="5 6" key="1">
    <citation type="submission" date="2016-09" db="EMBL/GenBank/DDBJ databases">
        <title>Genomic analysis reveals versatility of anaerobic energy metabolism of Geosporobacter ferrireducens IRF9 of phylum Firmicutes.</title>
        <authorList>
            <person name="Kim S.-J."/>
        </authorList>
    </citation>
    <scope>NUCLEOTIDE SEQUENCE [LARGE SCALE GENOMIC DNA]</scope>
    <source>
        <strain evidence="5 6">IRF9</strain>
    </source>
</reference>
<dbReference type="SMART" id="SM00091">
    <property type="entry name" value="PAS"/>
    <property type="match status" value="1"/>
</dbReference>
<dbReference type="InterPro" id="IPR058031">
    <property type="entry name" value="AAA_lid_NorR"/>
</dbReference>
<evidence type="ECO:0000313" key="5">
    <source>
        <dbReference type="EMBL" id="AOT70583.1"/>
    </source>
</evidence>
<feature type="domain" description="PAS" evidence="4">
    <location>
        <begin position="209"/>
        <end position="254"/>
    </location>
</feature>
<dbReference type="NCBIfam" id="TIGR00229">
    <property type="entry name" value="sensory_box"/>
    <property type="match status" value="1"/>
</dbReference>
<dbReference type="Pfam" id="PF25601">
    <property type="entry name" value="AAA_lid_14"/>
    <property type="match status" value="1"/>
</dbReference>
<dbReference type="Gene3D" id="3.40.50.300">
    <property type="entry name" value="P-loop containing nucleotide triphosphate hydrolases"/>
    <property type="match status" value="1"/>
</dbReference>
<dbReference type="PROSITE" id="PS50045">
    <property type="entry name" value="SIGMA54_INTERACT_4"/>
    <property type="match status" value="1"/>
</dbReference>
<dbReference type="EMBL" id="CP017269">
    <property type="protein sequence ID" value="AOT70583.1"/>
    <property type="molecule type" value="Genomic_DNA"/>
</dbReference>
<dbReference type="Gene3D" id="1.10.8.60">
    <property type="match status" value="1"/>
</dbReference>
<protein>
    <recommendedName>
        <fullName evidence="7">Fis family transcriptional regulator</fullName>
    </recommendedName>
</protein>
<dbReference type="InterPro" id="IPR035965">
    <property type="entry name" value="PAS-like_dom_sf"/>
</dbReference>
<accession>A0A1D8GI38</accession>
<evidence type="ECO:0000256" key="1">
    <source>
        <dbReference type="ARBA" id="ARBA00022741"/>
    </source>
</evidence>
<dbReference type="SUPFAM" id="SSF55785">
    <property type="entry name" value="PYP-like sensor domain (PAS domain)"/>
    <property type="match status" value="1"/>
</dbReference>
<dbReference type="InterPro" id="IPR027417">
    <property type="entry name" value="P-loop_NTPase"/>
</dbReference>
<dbReference type="PROSITE" id="PS00675">
    <property type="entry name" value="SIGMA54_INTERACT_1"/>
    <property type="match status" value="1"/>
</dbReference>
<dbReference type="Gene3D" id="1.10.10.10">
    <property type="entry name" value="Winged helix-like DNA-binding domain superfamily/Winged helix DNA-binding domain"/>
    <property type="match status" value="1"/>
</dbReference>
<dbReference type="SUPFAM" id="SSF52540">
    <property type="entry name" value="P-loop containing nucleoside triphosphate hydrolases"/>
    <property type="match status" value="1"/>
</dbReference>
<dbReference type="Proteomes" id="UP000095743">
    <property type="component" value="Chromosome"/>
</dbReference>
<evidence type="ECO:0000313" key="6">
    <source>
        <dbReference type="Proteomes" id="UP000095743"/>
    </source>
</evidence>
<name>A0A1D8GI38_9FIRM</name>
<evidence type="ECO:0000259" key="4">
    <source>
        <dbReference type="PROSITE" id="PS50112"/>
    </source>
</evidence>
<dbReference type="KEGG" id="gfe:Gferi_13975"/>
<dbReference type="AlphaFoldDB" id="A0A1D8GI38"/>
<dbReference type="InterPro" id="IPR025662">
    <property type="entry name" value="Sigma_54_int_dom_ATP-bd_1"/>
</dbReference>
<organism evidence="5 6">
    <name type="scientific">Geosporobacter ferrireducens</name>
    <dbReference type="NCBI Taxonomy" id="1424294"/>
    <lineage>
        <taxon>Bacteria</taxon>
        <taxon>Bacillati</taxon>
        <taxon>Bacillota</taxon>
        <taxon>Clostridia</taxon>
        <taxon>Peptostreptococcales</taxon>
        <taxon>Thermotaleaceae</taxon>
        <taxon>Geosporobacter</taxon>
    </lineage>
</organism>
<dbReference type="Pfam" id="PF13426">
    <property type="entry name" value="PAS_9"/>
    <property type="match status" value="1"/>
</dbReference>
<dbReference type="GO" id="GO:0006355">
    <property type="term" value="P:regulation of DNA-templated transcription"/>
    <property type="evidence" value="ECO:0007669"/>
    <property type="project" value="InterPro"/>
</dbReference>
<dbReference type="CDD" id="cd00130">
    <property type="entry name" value="PAS"/>
    <property type="match status" value="1"/>
</dbReference>
<keyword evidence="1" id="KW-0547">Nucleotide-binding</keyword>
<evidence type="ECO:0000259" key="3">
    <source>
        <dbReference type="PROSITE" id="PS50045"/>
    </source>
</evidence>
<evidence type="ECO:0008006" key="7">
    <source>
        <dbReference type="Google" id="ProtNLM"/>
    </source>
</evidence>
<dbReference type="SMART" id="SM00382">
    <property type="entry name" value="AAA"/>
    <property type="match status" value="1"/>
</dbReference>
<dbReference type="InterPro" id="IPR036388">
    <property type="entry name" value="WH-like_DNA-bd_sf"/>
</dbReference>
<evidence type="ECO:0000256" key="2">
    <source>
        <dbReference type="ARBA" id="ARBA00022840"/>
    </source>
</evidence>
<keyword evidence="6" id="KW-1185">Reference proteome</keyword>
<dbReference type="InterPro" id="IPR002078">
    <property type="entry name" value="Sigma_54_int"/>
</dbReference>